<dbReference type="GO" id="GO:0006508">
    <property type="term" value="P:proteolysis"/>
    <property type="evidence" value="ECO:0007669"/>
    <property type="project" value="UniProtKB-KW"/>
</dbReference>
<keyword evidence="3" id="KW-0479">Metal-binding</keyword>
<evidence type="ECO:0000313" key="11">
    <source>
        <dbReference type="EnsemblPlants" id="AES96353"/>
    </source>
</evidence>
<feature type="chain" id="PRO_5014573361" evidence="7">
    <location>
        <begin position="24"/>
        <end position="356"/>
    </location>
</feature>
<dbReference type="GO" id="GO:0030574">
    <property type="term" value="P:collagen catabolic process"/>
    <property type="evidence" value="ECO:0000318"/>
    <property type="project" value="GO_Central"/>
</dbReference>
<evidence type="ECO:0000256" key="1">
    <source>
        <dbReference type="ARBA" id="ARBA00009614"/>
    </source>
</evidence>
<dbReference type="Gene3D" id="3.40.390.10">
    <property type="entry name" value="Collagenase (Catalytic Domain)"/>
    <property type="match status" value="1"/>
</dbReference>
<feature type="region of interest" description="Disordered" evidence="6">
    <location>
        <begin position="300"/>
        <end position="319"/>
    </location>
</feature>
<dbReference type="SUPFAM" id="SSF55486">
    <property type="entry name" value="Metalloproteases ('zincins'), catalytic domain"/>
    <property type="match status" value="1"/>
</dbReference>
<feature type="signal peptide" evidence="7">
    <location>
        <begin position="1"/>
        <end position="23"/>
    </location>
</feature>
<evidence type="ECO:0000313" key="10">
    <source>
        <dbReference type="EMBL" id="AES96353.2"/>
    </source>
</evidence>
<dbReference type="GO" id="GO:0008270">
    <property type="term" value="F:zinc ion binding"/>
    <property type="evidence" value="ECO:0007669"/>
    <property type="project" value="InterPro"/>
</dbReference>
<evidence type="ECO:0000256" key="5">
    <source>
        <dbReference type="ARBA" id="ARBA00022833"/>
    </source>
</evidence>
<dbReference type="GO" id="GO:0004222">
    <property type="term" value="F:metalloendopeptidase activity"/>
    <property type="evidence" value="ECO:0000318"/>
    <property type="project" value="GO_Central"/>
</dbReference>
<dbReference type="InterPro" id="IPR002477">
    <property type="entry name" value="Peptidoglycan-bd-like"/>
</dbReference>
<dbReference type="PaxDb" id="3880-AES96353"/>
<dbReference type="AlphaFoldDB" id="G7K5J0"/>
<keyword evidence="7" id="KW-0732">Signal</keyword>
<protein>
    <submittedName>
        <fullName evidence="10">Matrixin family protein</fullName>
    </submittedName>
</protein>
<dbReference type="PANTHER" id="PTHR10201">
    <property type="entry name" value="MATRIX METALLOPROTEINASE"/>
    <property type="match status" value="1"/>
</dbReference>
<comment type="similarity">
    <text evidence="1">Belongs to the peptidase M10A family. Matrix metalloproteinases (MMPs) subfamily.</text>
</comment>
<dbReference type="GO" id="GO:0030198">
    <property type="term" value="P:extracellular matrix organization"/>
    <property type="evidence" value="ECO:0000318"/>
    <property type="project" value="GO_Central"/>
</dbReference>
<reference evidence="10 12" key="2">
    <citation type="journal article" date="2014" name="BMC Genomics">
        <title>An improved genome release (version Mt4.0) for the model legume Medicago truncatula.</title>
        <authorList>
            <person name="Tang H."/>
            <person name="Krishnakumar V."/>
            <person name="Bidwell S."/>
            <person name="Rosen B."/>
            <person name="Chan A."/>
            <person name="Zhou S."/>
            <person name="Gentzbittel L."/>
            <person name="Childs K.L."/>
            <person name="Yandell M."/>
            <person name="Gundlach H."/>
            <person name="Mayer K.F."/>
            <person name="Schwartz D.C."/>
            <person name="Town C.D."/>
        </authorList>
    </citation>
    <scope>GENOME REANNOTATION</scope>
    <source>
        <strain evidence="11 12">cv. Jemalong A17</strain>
    </source>
</reference>
<dbReference type="eggNOG" id="KOG1565">
    <property type="taxonomic scope" value="Eukaryota"/>
</dbReference>
<organism evidence="10 12">
    <name type="scientific">Medicago truncatula</name>
    <name type="common">Barrel medic</name>
    <name type="synonym">Medicago tribuloides</name>
    <dbReference type="NCBI Taxonomy" id="3880"/>
    <lineage>
        <taxon>Eukaryota</taxon>
        <taxon>Viridiplantae</taxon>
        <taxon>Streptophyta</taxon>
        <taxon>Embryophyta</taxon>
        <taxon>Tracheophyta</taxon>
        <taxon>Spermatophyta</taxon>
        <taxon>Magnoliopsida</taxon>
        <taxon>eudicotyledons</taxon>
        <taxon>Gunneridae</taxon>
        <taxon>Pentapetalae</taxon>
        <taxon>rosids</taxon>
        <taxon>fabids</taxon>
        <taxon>Fabales</taxon>
        <taxon>Fabaceae</taxon>
        <taxon>Papilionoideae</taxon>
        <taxon>50 kb inversion clade</taxon>
        <taxon>NPAAA clade</taxon>
        <taxon>Hologalegina</taxon>
        <taxon>IRL clade</taxon>
        <taxon>Trifolieae</taxon>
        <taxon>Medicago</taxon>
    </lineage>
</organism>
<evidence type="ECO:0000256" key="7">
    <source>
        <dbReference type="SAM" id="SignalP"/>
    </source>
</evidence>
<keyword evidence="5" id="KW-0862">Zinc</keyword>
<dbReference type="HOGENOM" id="CLU_779313_0_0_1"/>
<keyword evidence="4" id="KW-0378">Hydrolase</keyword>
<dbReference type="EMBL" id="CM001221">
    <property type="protein sequence ID" value="AES96353.2"/>
    <property type="molecule type" value="Genomic_DNA"/>
</dbReference>
<evidence type="ECO:0000259" key="8">
    <source>
        <dbReference type="Pfam" id="PF00413"/>
    </source>
</evidence>
<reference evidence="10 12" key="1">
    <citation type="journal article" date="2011" name="Nature">
        <title>The Medicago genome provides insight into the evolution of rhizobial symbioses.</title>
        <authorList>
            <person name="Young N.D."/>
            <person name="Debelle F."/>
            <person name="Oldroyd G.E."/>
            <person name="Geurts R."/>
            <person name="Cannon S.B."/>
            <person name="Udvardi M.K."/>
            <person name="Benedito V.A."/>
            <person name="Mayer K.F."/>
            <person name="Gouzy J."/>
            <person name="Schoof H."/>
            <person name="Van de Peer Y."/>
            <person name="Proost S."/>
            <person name="Cook D.R."/>
            <person name="Meyers B.C."/>
            <person name="Spannagl M."/>
            <person name="Cheung F."/>
            <person name="De Mita S."/>
            <person name="Krishnakumar V."/>
            <person name="Gundlach H."/>
            <person name="Zhou S."/>
            <person name="Mudge J."/>
            <person name="Bharti A.K."/>
            <person name="Murray J.D."/>
            <person name="Naoumkina M.A."/>
            <person name="Rosen B."/>
            <person name="Silverstein K.A."/>
            <person name="Tang H."/>
            <person name="Rombauts S."/>
            <person name="Zhao P.X."/>
            <person name="Zhou P."/>
            <person name="Barbe V."/>
            <person name="Bardou P."/>
            <person name="Bechner M."/>
            <person name="Bellec A."/>
            <person name="Berger A."/>
            <person name="Berges H."/>
            <person name="Bidwell S."/>
            <person name="Bisseling T."/>
            <person name="Choisne N."/>
            <person name="Couloux A."/>
            <person name="Denny R."/>
            <person name="Deshpande S."/>
            <person name="Dai X."/>
            <person name="Doyle J.J."/>
            <person name="Dudez A.M."/>
            <person name="Farmer A.D."/>
            <person name="Fouteau S."/>
            <person name="Franken C."/>
            <person name="Gibelin C."/>
            <person name="Gish J."/>
            <person name="Goldstein S."/>
            <person name="Gonzalez A.J."/>
            <person name="Green P.J."/>
            <person name="Hallab A."/>
            <person name="Hartog M."/>
            <person name="Hua A."/>
            <person name="Humphray S.J."/>
            <person name="Jeong D.H."/>
            <person name="Jing Y."/>
            <person name="Jocker A."/>
            <person name="Kenton S.M."/>
            <person name="Kim D.J."/>
            <person name="Klee K."/>
            <person name="Lai H."/>
            <person name="Lang C."/>
            <person name="Lin S."/>
            <person name="Macmil S.L."/>
            <person name="Magdelenat G."/>
            <person name="Matthews L."/>
            <person name="McCorrison J."/>
            <person name="Monaghan E.L."/>
            <person name="Mun J.H."/>
            <person name="Najar F.Z."/>
            <person name="Nicholson C."/>
            <person name="Noirot C."/>
            <person name="O'Bleness M."/>
            <person name="Paule C.R."/>
            <person name="Poulain J."/>
            <person name="Prion F."/>
            <person name="Qin B."/>
            <person name="Qu C."/>
            <person name="Retzel E.F."/>
            <person name="Riddle C."/>
            <person name="Sallet E."/>
            <person name="Samain S."/>
            <person name="Samson N."/>
            <person name="Sanders I."/>
            <person name="Saurat O."/>
            <person name="Scarpelli C."/>
            <person name="Schiex T."/>
            <person name="Segurens B."/>
            <person name="Severin A.J."/>
            <person name="Sherrier D.J."/>
            <person name="Shi R."/>
            <person name="Sims S."/>
            <person name="Singer S.R."/>
            <person name="Sinharoy S."/>
            <person name="Sterck L."/>
            <person name="Viollet A."/>
            <person name="Wang B.B."/>
            <person name="Wang K."/>
            <person name="Wang M."/>
            <person name="Wang X."/>
            <person name="Warfsmann J."/>
            <person name="Weissenbach J."/>
            <person name="White D.D."/>
            <person name="White J.D."/>
            <person name="Wiley G.B."/>
            <person name="Wincker P."/>
            <person name="Xing Y."/>
            <person name="Yang L."/>
            <person name="Yao Z."/>
            <person name="Ying F."/>
            <person name="Zhai J."/>
            <person name="Zhou L."/>
            <person name="Zuber A."/>
            <person name="Denarie J."/>
            <person name="Dixon R.A."/>
            <person name="May G.D."/>
            <person name="Schwartz D.C."/>
            <person name="Rogers J."/>
            <person name="Quetier F."/>
            <person name="Town C.D."/>
            <person name="Roe B.A."/>
        </authorList>
    </citation>
    <scope>NUCLEOTIDE SEQUENCE [LARGE SCALE GENOMIC DNA]</scope>
    <source>
        <strain evidence="10">A17</strain>
        <strain evidence="11 12">cv. Jemalong A17</strain>
    </source>
</reference>
<feature type="compositionally biased region" description="Polar residues" evidence="6">
    <location>
        <begin position="301"/>
        <end position="310"/>
    </location>
</feature>
<dbReference type="InterPro" id="IPR036365">
    <property type="entry name" value="PGBD-like_sf"/>
</dbReference>
<proteinExistence type="inferred from homology"/>
<name>G7K5J0_MEDTR</name>
<dbReference type="EnsemblPlants" id="AES96353">
    <property type="protein sequence ID" value="AES96353"/>
    <property type="gene ID" value="MTR_5g036110"/>
</dbReference>
<dbReference type="PANTHER" id="PTHR10201:SF259">
    <property type="entry name" value="MATRIXIN PROTEIN"/>
    <property type="match status" value="1"/>
</dbReference>
<accession>G7K5J0</accession>
<dbReference type="InterPro" id="IPR001818">
    <property type="entry name" value="Pept_M10_metallopeptidase"/>
</dbReference>
<dbReference type="GO" id="GO:0031012">
    <property type="term" value="C:extracellular matrix"/>
    <property type="evidence" value="ECO:0007669"/>
    <property type="project" value="InterPro"/>
</dbReference>
<dbReference type="Pfam" id="PF01471">
    <property type="entry name" value="PG_binding_1"/>
    <property type="match status" value="1"/>
</dbReference>
<evidence type="ECO:0000256" key="2">
    <source>
        <dbReference type="ARBA" id="ARBA00022670"/>
    </source>
</evidence>
<feature type="domain" description="Peptidoglycan binding-like" evidence="9">
    <location>
        <begin position="58"/>
        <end position="111"/>
    </location>
</feature>
<evidence type="ECO:0000256" key="4">
    <source>
        <dbReference type="ARBA" id="ARBA00022801"/>
    </source>
</evidence>
<evidence type="ECO:0000313" key="12">
    <source>
        <dbReference type="Proteomes" id="UP000002051"/>
    </source>
</evidence>
<dbReference type="Pfam" id="PF00413">
    <property type="entry name" value="Peptidase_M10"/>
    <property type="match status" value="1"/>
</dbReference>
<feature type="domain" description="Peptidase M10 metallopeptidase" evidence="8">
    <location>
        <begin position="124"/>
        <end position="242"/>
    </location>
</feature>
<sequence>MMKLYQFELFLSLLFIIVNTTLSGYIPQLPHSLGKQIDKIKQSSPSDEQPTEEIQGLSQIKKHFDTFGYFPQFLLNFDDVLDEETISAIKTYQQFFNLQVTGHLNTETLQKNLVTGKKISLDMIEGFRNAFTCWSQTTRVLNFSETTSYDDADIKIGFYHIYNNDVVDDVVVGDSFISRNLDSNEKSGMNSIWRLLSCIKYLLGLDHSSDKESIMYPLIDPLHEKKVQITDSDNQAIQQLYTVFLPKKKKKKKNNNSTPTLPKPIQTLIIVGGRILDGLSLGAKERDLEQIGHENMKIGRQNMSPTSQKPGTARASLGTAVPPSRRPFAAFAWALSYSILAHNLPWNILGIYLLRF</sequence>
<dbReference type="Proteomes" id="UP000002051">
    <property type="component" value="Chromosome 5"/>
</dbReference>
<keyword evidence="12" id="KW-1185">Reference proteome</keyword>
<reference evidence="11" key="3">
    <citation type="submission" date="2015-04" db="UniProtKB">
        <authorList>
            <consortium name="EnsemblPlants"/>
        </authorList>
    </citation>
    <scope>IDENTIFICATION</scope>
    <source>
        <strain evidence="11">cv. Jemalong A17</strain>
    </source>
</reference>
<evidence type="ECO:0000256" key="3">
    <source>
        <dbReference type="ARBA" id="ARBA00022723"/>
    </source>
</evidence>
<evidence type="ECO:0000259" key="9">
    <source>
        <dbReference type="Pfam" id="PF01471"/>
    </source>
</evidence>
<gene>
    <name evidence="10" type="ordered locus">MTR_5g036110</name>
</gene>
<evidence type="ECO:0000256" key="6">
    <source>
        <dbReference type="SAM" id="MobiDB-lite"/>
    </source>
</evidence>
<dbReference type="SUPFAM" id="SSF47090">
    <property type="entry name" value="PGBD-like"/>
    <property type="match status" value="1"/>
</dbReference>
<accession>A0A0C3XH68</accession>
<keyword evidence="2" id="KW-0645">Protease</keyword>
<dbReference type="InterPro" id="IPR024079">
    <property type="entry name" value="MetalloPept_cat_dom_sf"/>
</dbReference>